<name>A0A084GJ35_METID</name>
<accession>A0A084GJ35</accession>
<dbReference type="RefSeq" id="WP_029283618.1">
    <property type="nucleotide sequence ID" value="NZ_CANLZQ010000019.1"/>
</dbReference>
<dbReference type="AlphaFoldDB" id="A0A084GJ35"/>
<reference evidence="1 2" key="1">
    <citation type="journal article" date="2005" name="Int. J. Syst. Evol. Microbiol.">
        <title>Bacillus cibi sp. nov., isolated from jeotgal, a traditional Korean fermented seafood.</title>
        <authorList>
            <person name="Yoon J.H."/>
            <person name="Lee C.H."/>
            <person name="Oh T.K."/>
        </authorList>
    </citation>
    <scope>NUCLEOTIDE SEQUENCE [LARGE SCALE GENOMIC DNA]</scope>
    <source>
        <strain evidence="1 2">DSM 16189</strain>
    </source>
</reference>
<proteinExistence type="predicted"/>
<protein>
    <recommendedName>
        <fullName evidence="3">YheE</fullName>
    </recommendedName>
</protein>
<organism evidence="1 2">
    <name type="scientific">Metabacillus indicus</name>
    <name type="common">Bacillus indicus</name>
    <dbReference type="NCBI Taxonomy" id="246786"/>
    <lineage>
        <taxon>Bacteria</taxon>
        <taxon>Bacillati</taxon>
        <taxon>Bacillota</taxon>
        <taxon>Bacilli</taxon>
        <taxon>Bacillales</taxon>
        <taxon>Bacillaceae</taxon>
        <taxon>Metabacillus</taxon>
    </lineage>
</organism>
<gene>
    <name evidence="1" type="ORF">GS18_0221195</name>
</gene>
<dbReference type="PIRSF" id="PIRSF037692">
    <property type="entry name" value="UCP037692"/>
    <property type="match status" value="1"/>
</dbReference>
<evidence type="ECO:0000313" key="2">
    <source>
        <dbReference type="Proteomes" id="UP000028549"/>
    </source>
</evidence>
<dbReference type="OrthoDB" id="2736244at2"/>
<dbReference type="InterPro" id="IPR017263">
    <property type="entry name" value="UCP037692"/>
</dbReference>
<dbReference type="STRING" id="246786.GS18_0221195"/>
<evidence type="ECO:0000313" key="1">
    <source>
        <dbReference type="EMBL" id="KEZ47347.1"/>
    </source>
</evidence>
<comment type="caution">
    <text evidence="1">The sequence shown here is derived from an EMBL/GenBank/DDBJ whole genome shotgun (WGS) entry which is preliminary data.</text>
</comment>
<dbReference type="Proteomes" id="UP000028549">
    <property type="component" value="Unassembled WGS sequence"/>
</dbReference>
<evidence type="ECO:0008006" key="3">
    <source>
        <dbReference type="Google" id="ProtNLM"/>
    </source>
</evidence>
<keyword evidence="2" id="KW-1185">Reference proteome</keyword>
<sequence length="70" mass="8372">MITHFQWKPLFKQANLPGWRVSFYFKGIRYDAVYHKNGEIEWEKASPAAEDEEAIRSQIHELMLFHVYDG</sequence>
<dbReference type="Pfam" id="PF17277">
    <property type="entry name" value="DUF5342"/>
    <property type="match status" value="1"/>
</dbReference>
<dbReference type="EMBL" id="JNVC02000024">
    <property type="protein sequence ID" value="KEZ47347.1"/>
    <property type="molecule type" value="Genomic_DNA"/>
</dbReference>